<proteinExistence type="predicted"/>
<keyword evidence="2" id="KW-1185">Reference proteome</keyword>
<comment type="caution">
    <text evidence="1">The sequence shown here is derived from an EMBL/GenBank/DDBJ whole genome shotgun (WGS) entry which is preliminary data.</text>
</comment>
<reference evidence="1" key="1">
    <citation type="journal article" date="2017" name="Mycologia">
        <title>Fusarium algeriense, sp. nov., a novel toxigenic crown rot pathogen of durum wheat from Algeria is nested in the Fusarium burgessii species complex.</title>
        <authorList>
            <person name="Laraba I."/>
            <person name="Keddad A."/>
            <person name="Boureghda H."/>
            <person name="Abdallah N."/>
            <person name="Vaughan M.M."/>
            <person name="Proctor R.H."/>
            <person name="Busman M."/>
            <person name="O'Donnell K."/>
        </authorList>
    </citation>
    <scope>NUCLEOTIDE SEQUENCE</scope>
    <source>
        <strain evidence="1">NRRL 25174</strain>
    </source>
</reference>
<dbReference type="AlphaFoldDB" id="A0A9P5AMV8"/>
<name>A0A9P5AMV8_9HYPO</name>
<dbReference type="Proteomes" id="UP000730481">
    <property type="component" value="Unassembled WGS sequence"/>
</dbReference>
<reference evidence="1" key="2">
    <citation type="submission" date="2020-02" db="EMBL/GenBank/DDBJ databases">
        <title>Identification and distribution of gene clusters putatively required for synthesis of sphingolipid metabolism inhibitors in phylogenetically diverse species of the filamentous fungus Fusarium.</title>
        <authorList>
            <person name="Kim H.-S."/>
            <person name="Busman M."/>
            <person name="Brown D.W."/>
            <person name="Divon H."/>
            <person name="Uhlig S."/>
            <person name="Proctor R.H."/>
        </authorList>
    </citation>
    <scope>NUCLEOTIDE SEQUENCE</scope>
    <source>
        <strain evidence="1">NRRL 25174</strain>
    </source>
</reference>
<sequence length="96" mass="10930">MGCCESKEKMPKMAPGAEKIEYWPHKDWDRRELAWSDNTRDKVRKRERESLAKNPRSTITGKTTTFGDLMLGWGSRSSYAQTPVPGLPPYTPTTIA</sequence>
<accession>A0A9P5AMV8</accession>
<evidence type="ECO:0000313" key="1">
    <source>
        <dbReference type="EMBL" id="KAF4341661.1"/>
    </source>
</evidence>
<gene>
    <name evidence="1" type="ORF">FBEOM_4399</name>
</gene>
<organism evidence="1 2">
    <name type="scientific">Fusarium beomiforme</name>
    <dbReference type="NCBI Taxonomy" id="44412"/>
    <lineage>
        <taxon>Eukaryota</taxon>
        <taxon>Fungi</taxon>
        <taxon>Dikarya</taxon>
        <taxon>Ascomycota</taxon>
        <taxon>Pezizomycotina</taxon>
        <taxon>Sordariomycetes</taxon>
        <taxon>Hypocreomycetidae</taxon>
        <taxon>Hypocreales</taxon>
        <taxon>Nectriaceae</taxon>
        <taxon>Fusarium</taxon>
        <taxon>Fusarium burgessii species complex</taxon>
    </lineage>
</organism>
<protein>
    <submittedName>
        <fullName evidence="1">Uncharacterized protein</fullName>
    </submittedName>
</protein>
<dbReference type="EMBL" id="PVQB02000183">
    <property type="protein sequence ID" value="KAF4341661.1"/>
    <property type="molecule type" value="Genomic_DNA"/>
</dbReference>
<evidence type="ECO:0000313" key="2">
    <source>
        <dbReference type="Proteomes" id="UP000730481"/>
    </source>
</evidence>